<dbReference type="GO" id="GO:0016757">
    <property type="term" value="F:glycosyltransferase activity"/>
    <property type="evidence" value="ECO:0007669"/>
    <property type="project" value="InterPro"/>
</dbReference>
<reference evidence="2 3" key="1">
    <citation type="submission" date="2018-06" db="EMBL/GenBank/DDBJ databases">
        <title>Genomic Encyclopedia of Archaeal and Bacterial Type Strains, Phase II (KMG-II): from individual species to whole genera.</title>
        <authorList>
            <person name="Goeker M."/>
        </authorList>
    </citation>
    <scope>NUCLEOTIDE SEQUENCE [LARGE SCALE GENOMIC DNA]</scope>
    <source>
        <strain evidence="2 3">DSM 12408</strain>
    </source>
</reference>
<evidence type="ECO:0000259" key="1">
    <source>
        <dbReference type="Pfam" id="PF00534"/>
    </source>
</evidence>
<evidence type="ECO:0000313" key="3">
    <source>
        <dbReference type="Proteomes" id="UP000248987"/>
    </source>
</evidence>
<feature type="domain" description="Glycosyl transferase family 1" evidence="1">
    <location>
        <begin position="248"/>
        <end position="399"/>
    </location>
</feature>
<sequence>MNKRNILIISSSDVNSASGIIAYDLHKPLAERNNSEILTLHTKVKEKGVVSYNSSSEWFLKRAKNKLIDLFFDKNRIETNPKYYFFDVDQSKSLININKVVQKIKKPDIIIAYFMGGFFTIKDLYNLQAKYNNVPVYLVMADMVYITGGCHYAWNCLGYKNNCSGCPAIVEERYKHYAQDNLKLNKDFIDKMDINLIALSSQDYAYAKASTLFKSKKVSFVLGGINLNVFNYKNAQTALKKHNSVPINDFVILFGAVRVGELRKGVEYFIDAINFLCKNNETSNVTIVSIGNGKLEDLLPNTSFNIVNLGYISDYHRLADVYNLADVFVTTTIQDSGPMMVNQSIACGTPVVCFDIGVARDIVINGKTGFKAELYNAKEIAKGIKKLYDLDKEARTIVKENCALLARKEYSREVSANNFLKIINSNELTC</sequence>
<dbReference type="Gene3D" id="3.40.50.2000">
    <property type="entry name" value="Glycogen Phosphorylase B"/>
    <property type="match status" value="1"/>
</dbReference>
<dbReference type="InterPro" id="IPR050194">
    <property type="entry name" value="Glycosyltransferase_grp1"/>
</dbReference>
<dbReference type="RefSeq" id="WP_111625865.1">
    <property type="nucleotide sequence ID" value="NZ_QLLQ01000006.1"/>
</dbReference>
<dbReference type="PANTHER" id="PTHR45947">
    <property type="entry name" value="SULFOQUINOVOSYL TRANSFERASE SQD2"/>
    <property type="match status" value="1"/>
</dbReference>
<dbReference type="Proteomes" id="UP000248987">
    <property type="component" value="Unassembled WGS sequence"/>
</dbReference>
<keyword evidence="3" id="KW-1185">Reference proteome</keyword>
<keyword evidence="2" id="KW-0808">Transferase</keyword>
<organism evidence="2 3">
    <name type="scientific">Gelidibacter algens</name>
    <dbReference type="NCBI Taxonomy" id="49280"/>
    <lineage>
        <taxon>Bacteria</taxon>
        <taxon>Pseudomonadati</taxon>
        <taxon>Bacteroidota</taxon>
        <taxon>Flavobacteriia</taxon>
        <taxon>Flavobacteriales</taxon>
        <taxon>Flavobacteriaceae</taxon>
        <taxon>Gelidibacter</taxon>
    </lineage>
</organism>
<dbReference type="EMBL" id="QLLQ01000006">
    <property type="protein sequence ID" value="RAJ24363.1"/>
    <property type="molecule type" value="Genomic_DNA"/>
</dbReference>
<protein>
    <submittedName>
        <fullName evidence="2">Glycosyl transferase family 1</fullName>
    </submittedName>
</protein>
<comment type="caution">
    <text evidence="2">The sequence shown here is derived from an EMBL/GenBank/DDBJ whole genome shotgun (WGS) entry which is preliminary data.</text>
</comment>
<dbReference type="SUPFAM" id="SSF53756">
    <property type="entry name" value="UDP-Glycosyltransferase/glycogen phosphorylase"/>
    <property type="match status" value="1"/>
</dbReference>
<gene>
    <name evidence="2" type="ORF">LX77_01915</name>
</gene>
<dbReference type="AlphaFoldDB" id="A0A327S9N1"/>
<dbReference type="Pfam" id="PF00534">
    <property type="entry name" value="Glycos_transf_1"/>
    <property type="match status" value="1"/>
</dbReference>
<evidence type="ECO:0000313" key="2">
    <source>
        <dbReference type="EMBL" id="RAJ24363.1"/>
    </source>
</evidence>
<proteinExistence type="predicted"/>
<dbReference type="PANTHER" id="PTHR45947:SF3">
    <property type="entry name" value="SULFOQUINOVOSYL TRANSFERASE SQD2"/>
    <property type="match status" value="1"/>
</dbReference>
<accession>A0A327S9N1</accession>
<dbReference type="InterPro" id="IPR001296">
    <property type="entry name" value="Glyco_trans_1"/>
</dbReference>
<name>A0A327S9N1_9FLAO</name>